<dbReference type="InterPro" id="IPR011333">
    <property type="entry name" value="SKP1/BTB/POZ_sf"/>
</dbReference>
<reference evidence="4" key="1">
    <citation type="submission" date="2024-04" db="EMBL/GenBank/DDBJ databases">
        <authorList>
            <person name="Shaw F."/>
            <person name="Minotto A."/>
        </authorList>
    </citation>
    <scope>NUCLEOTIDE SEQUENCE [LARGE SCALE GENOMIC DNA]</scope>
</reference>
<dbReference type="EMBL" id="OZ037948">
    <property type="protein sequence ID" value="CAL1710182.1"/>
    <property type="molecule type" value="Genomic_DNA"/>
</dbReference>
<feature type="compositionally biased region" description="Polar residues" evidence="1">
    <location>
        <begin position="1"/>
        <end position="17"/>
    </location>
</feature>
<gene>
    <name evidence="3" type="ORF">GFSPODELE1_LOCUS7700</name>
</gene>
<dbReference type="InterPro" id="IPR000210">
    <property type="entry name" value="BTB/POZ_dom"/>
</dbReference>
<dbReference type="PROSITE" id="PS50097">
    <property type="entry name" value="BTB"/>
    <property type="match status" value="1"/>
</dbReference>
<feature type="region of interest" description="Disordered" evidence="1">
    <location>
        <begin position="1"/>
        <end position="33"/>
    </location>
</feature>
<evidence type="ECO:0000313" key="4">
    <source>
        <dbReference type="Proteomes" id="UP001497453"/>
    </source>
</evidence>
<evidence type="ECO:0000259" key="2">
    <source>
        <dbReference type="PROSITE" id="PS50097"/>
    </source>
</evidence>
<dbReference type="SMART" id="SM00225">
    <property type="entry name" value="BTB"/>
    <property type="match status" value="1"/>
</dbReference>
<sequence length="284" mass="32902">MSSTPSTRPQTPLTSFSDSEDLQHDPHVISDENEETLTHDPKYYLDDEMTIFLVERRLFKVHRHFLIRESDFFRTLFQLPTGVNTRVEGRSDDLPIPLPGVKVDEFISLLDFFYEGMHAPQLTADSDISCIHHWSRILSISTRFSFDRIREMAIEQLSPHLDPISKICLARTYDIEEWLFPAYEQICQRDNALEAWEAELIGLRTARLLAQTREELHRSRDPWREVIVRDYSPSPGRHPSSSSPPPFFSPSSVKCLLGEVFPKSDPYIAVFETEQGRSTFEPMS</sequence>
<dbReference type="Proteomes" id="UP001497453">
    <property type="component" value="Chromosome 5"/>
</dbReference>
<proteinExistence type="predicted"/>
<evidence type="ECO:0000313" key="3">
    <source>
        <dbReference type="EMBL" id="CAL1710182.1"/>
    </source>
</evidence>
<name>A0ABP1DSJ6_9APHY</name>
<protein>
    <recommendedName>
        <fullName evidence="2">BTB domain-containing protein</fullName>
    </recommendedName>
</protein>
<organism evidence="3 4">
    <name type="scientific">Somion occarium</name>
    <dbReference type="NCBI Taxonomy" id="3059160"/>
    <lineage>
        <taxon>Eukaryota</taxon>
        <taxon>Fungi</taxon>
        <taxon>Dikarya</taxon>
        <taxon>Basidiomycota</taxon>
        <taxon>Agaricomycotina</taxon>
        <taxon>Agaricomycetes</taxon>
        <taxon>Polyporales</taxon>
        <taxon>Cerrenaceae</taxon>
        <taxon>Somion</taxon>
    </lineage>
</organism>
<dbReference type="Gene3D" id="3.30.710.10">
    <property type="entry name" value="Potassium Channel Kv1.1, Chain A"/>
    <property type="match status" value="1"/>
</dbReference>
<evidence type="ECO:0000256" key="1">
    <source>
        <dbReference type="SAM" id="MobiDB-lite"/>
    </source>
</evidence>
<feature type="compositionally biased region" description="Basic and acidic residues" evidence="1">
    <location>
        <begin position="21"/>
        <end position="33"/>
    </location>
</feature>
<accession>A0ABP1DSJ6</accession>
<feature type="domain" description="BTB" evidence="2">
    <location>
        <begin position="47"/>
        <end position="116"/>
    </location>
</feature>
<dbReference type="Pfam" id="PF00651">
    <property type="entry name" value="BTB"/>
    <property type="match status" value="1"/>
</dbReference>
<dbReference type="CDD" id="cd18186">
    <property type="entry name" value="BTB_POZ_ZBTB_KLHL-like"/>
    <property type="match status" value="1"/>
</dbReference>
<keyword evidence="4" id="KW-1185">Reference proteome</keyword>
<dbReference type="SUPFAM" id="SSF54695">
    <property type="entry name" value="POZ domain"/>
    <property type="match status" value="1"/>
</dbReference>